<reference evidence="1 2" key="1">
    <citation type="submission" date="2020-04" db="EMBL/GenBank/DDBJ databases">
        <authorList>
            <person name="Klaysubun C."/>
            <person name="Duangmal K."/>
            <person name="Lipun K."/>
        </authorList>
    </citation>
    <scope>NUCLEOTIDE SEQUENCE [LARGE SCALE GENOMIC DNA]</scope>
    <source>
        <strain evidence="1 2">JCM 11839</strain>
    </source>
</reference>
<name>A0ABX1RF10_9PSEU</name>
<gene>
    <name evidence="1" type="ORF">HF577_18105</name>
</gene>
<protein>
    <submittedName>
        <fullName evidence="1">Uncharacterized protein</fullName>
    </submittedName>
</protein>
<dbReference type="Proteomes" id="UP001296706">
    <property type="component" value="Unassembled WGS sequence"/>
</dbReference>
<organism evidence="1 2">
    <name type="scientific">Pseudonocardia xinjiangensis</name>
    <dbReference type="NCBI Taxonomy" id="75289"/>
    <lineage>
        <taxon>Bacteria</taxon>
        <taxon>Bacillati</taxon>
        <taxon>Actinomycetota</taxon>
        <taxon>Actinomycetes</taxon>
        <taxon>Pseudonocardiales</taxon>
        <taxon>Pseudonocardiaceae</taxon>
        <taxon>Pseudonocardia</taxon>
    </lineage>
</organism>
<dbReference type="EMBL" id="JAAXKY010000057">
    <property type="protein sequence ID" value="NMH78993.1"/>
    <property type="molecule type" value="Genomic_DNA"/>
</dbReference>
<comment type="caution">
    <text evidence="1">The sequence shown here is derived from an EMBL/GenBank/DDBJ whole genome shotgun (WGS) entry which is preliminary data.</text>
</comment>
<evidence type="ECO:0000313" key="1">
    <source>
        <dbReference type="EMBL" id="NMH78993.1"/>
    </source>
</evidence>
<evidence type="ECO:0000313" key="2">
    <source>
        <dbReference type="Proteomes" id="UP001296706"/>
    </source>
</evidence>
<proteinExistence type="predicted"/>
<sequence length="61" mass="7119">MAEQVDRIIEDLDQSMKRLREAMRDIPIRRGSFKKTHDNLARDVAQVVTMLDAARPVLRKN</sequence>
<keyword evidence="2" id="KW-1185">Reference proteome</keyword>
<dbReference type="RefSeq" id="WP_169397062.1">
    <property type="nucleotide sequence ID" value="NZ_BAAAJH010000008.1"/>
</dbReference>
<accession>A0ABX1RF10</accession>